<organism evidence="2 3">
    <name type="scientific">Chryseobacterium aquaeductus</name>
    <dbReference type="NCBI Taxonomy" id="2675056"/>
    <lineage>
        <taxon>Bacteria</taxon>
        <taxon>Pseudomonadati</taxon>
        <taxon>Bacteroidota</taxon>
        <taxon>Flavobacteriia</taxon>
        <taxon>Flavobacteriales</taxon>
        <taxon>Weeksellaceae</taxon>
        <taxon>Chryseobacterium group</taxon>
        <taxon>Chryseobacterium</taxon>
    </lineage>
</organism>
<reference evidence="2" key="1">
    <citation type="submission" date="2020-12" db="EMBL/GenBank/DDBJ databases">
        <authorList>
            <person name="Rodrigo-Torres L."/>
            <person name="Arahal R. D."/>
            <person name="Lucena T."/>
        </authorList>
    </citation>
    <scope>NUCLEOTIDE SEQUENCE</scope>
    <source>
        <strain evidence="2">CECT 9390</strain>
    </source>
</reference>
<dbReference type="EMBL" id="CAJIMS010000001">
    <property type="protein sequence ID" value="CAD7806906.1"/>
    <property type="molecule type" value="Genomic_DNA"/>
</dbReference>
<accession>A0A9N8MFM1</accession>
<feature type="transmembrane region" description="Helical" evidence="1">
    <location>
        <begin position="63"/>
        <end position="86"/>
    </location>
</feature>
<gene>
    <name evidence="2" type="ORF">CHRY9390_01583</name>
</gene>
<dbReference type="Proteomes" id="UP000662618">
    <property type="component" value="Unassembled WGS sequence"/>
</dbReference>
<feature type="transmembrane region" description="Helical" evidence="1">
    <location>
        <begin position="98"/>
        <end position="123"/>
    </location>
</feature>
<feature type="transmembrane region" description="Helical" evidence="1">
    <location>
        <begin position="161"/>
        <end position="184"/>
    </location>
</feature>
<sequence length="259" mass="29799">MTEITTSQPSEIILFLTAKENSSFISTKQQRHLVMLATASVLVSLLFATSASVWVYLHSNNSFLAVCTWIFSLIVYLMVNRAYFLFSSVTHQKGKFKFIMVYIILYSISAYLIVCDVFCFYLLEEKMVLLQNIDSPLERFSAMQTVTEALQPNEQKAYRQYQFSVLAIVFIISLIPLLIQSLLIQQDAFNSPEMKSDELRQQIVAELEGKKLEYTQLFNAVESDGVFQEDFLSGEDRKKKAEELLNQINHLKHSLQDIL</sequence>
<keyword evidence="3" id="KW-1185">Reference proteome</keyword>
<feature type="transmembrane region" description="Helical" evidence="1">
    <location>
        <begin position="33"/>
        <end position="57"/>
    </location>
</feature>
<protein>
    <submittedName>
        <fullName evidence="2">Uncharacterized protein</fullName>
    </submittedName>
</protein>
<keyword evidence="1" id="KW-1133">Transmembrane helix</keyword>
<dbReference type="RefSeq" id="WP_162087972.1">
    <property type="nucleotide sequence ID" value="NZ_CAJIMS010000001.1"/>
</dbReference>
<proteinExistence type="predicted"/>
<name>A0A9N8MFM1_9FLAO</name>
<evidence type="ECO:0000313" key="3">
    <source>
        <dbReference type="Proteomes" id="UP000662618"/>
    </source>
</evidence>
<evidence type="ECO:0000313" key="2">
    <source>
        <dbReference type="EMBL" id="CAD7806906.1"/>
    </source>
</evidence>
<dbReference type="AlphaFoldDB" id="A0A9N8MFM1"/>
<evidence type="ECO:0000256" key="1">
    <source>
        <dbReference type="SAM" id="Phobius"/>
    </source>
</evidence>
<keyword evidence="1" id="KW-0812">Transmembrane</keyword>
<keyword evidence="1" id="KW-0472">Membrane</keyword>
<comment type="caution">
    <text evidence="2">The sequence shown here is derived from an EMBL/GenBank/DDBJ whole genome shotgun (WGS) entry which is preliminary data.</text>
</comment>